<dbReference type="InterPro" id="IPR019183">
    <property type="entry name" value="NAA25_NatB_aux_su"/>
</dbReference>
<dbReference type="AlphaFoldDB" id="A0A1Y2FNK8"/>
<evidence type="ECO:0000313" key="3">
    <source>
        <dbReference type="Proteomes" id="UP000193685"/>
    </source>
</evidence>
<evidence type="ECO:0000313" key="2">
    <source>
        <dbReference type="EMBL" id="ORY85582.1"/>
    </source>
</evidence>
<dbReference type="SUPFAM" id="SSF48452">
    <property type="entry name" value="TPR-like"/>
    <property type="match status" value="1"/>
</dbReference>
<name>A0A1Y2FNK8_PROLT</name>
<comment type="caution">
    <text evidence="2">The sequence shown here is derived from an EMBL/GenBank/DDBJ whole genome shotgun (WGS) entry which is preliminary data.</text>
</comment>
<proteinExistence type="inferred from homology"/>
<comment type="similarity">
    <text evidence="1">Belongs to the MDM20/NAA25 family.</text>
</comment>
<keyword evidence="3" id="KW-1185">Reference proteome</keyword>
<dbReference type="PANTHER" id="PTHR22767">
    <property type="entry name" value="N-TERMINAL ACETYLTRANSFERASE-RELATED"/>
    <property type="match status" value="1"/>
</dbReference>
<dbReference type="Proteomes" id="UP000193685">
    <property type="component" value="Unassembled WGS sequence"/>
</dbReference>
<dbReference type="GeneID" id="63787596"/>
<dbReference type="Pfam" id="PF09797">
    <property type="entry name" value="NatB_MDM20"/>
    <property type="match status" value="1"/>
</dbReference>
<dbReference type="RefSeq" id="XP_040727064.1">
    <property type="nucleotide sequence ID" value="XM_040870997.1"/>
</dbReference>
<reference evidence="2 3" key="1">
    <citation type="submission" date="2016-07" db="EMBL/GenBank/DDBJ databases">
        <title>Pervasive Adenine N6-methylation of Active Genes in Fungi.</title>
        <authorList>
            <consortium name="DOE Joint Genome Institute"/>
            <person name="Mondo S.J."/>
            <person name="Dannebaum R.O."/>
            <person name="Kuo R.C."/>
            <person name="Labutti K."/>
            <person name="Haridas S."/>
            <person name="Kuo A."/>
            <person name="Salamov A."/>
            <person name="Ahrendt S.R."/>
            <person name="Lipzen A."/>
            <person name="Sullivan W."/>
            <person name="Andreopoulos W.B."/>
            <person name="Clum A."/>
            <person name="Lindquist E."/>
            <person name="Daum C."/>
            <person name="Ramamoorthy G.K."/>
            <person name="Gryganskyi A."/>
            <person name="Culley D."/>
            <person name="Magnuson J.K."/>
            <person name="James T.Y."/>
            <person name="O'Malley M.A."/>
            <person name="Stajich J.E."/>
            <person name="Spatafora J.W."/>
            <person name="Visel A."/>
            <person name="Grigoriev I.V."/>
        </authorList>
    </citation>
    <scope>NUCLEOTIDE SEQUENCE [LARGE SCALE GENOMIC DNA]</scope>
    <source>
        <strain evidence="2 3">12-1054</strain>
    </source>
</reference>
<evidence type="ECO:0000256" key="1">
    <source>
        <dbReference type="ARBA" id="ARBA00006298"/>
    </source>
</evidence>
<keyword evidence="2" id="KW-0808">Transferase</keyword>
<dbReference type="PANTHER" id="PTHR22767:SF3">
    <property type="entry name" value="N-ALPHA-ACETYLTRANSFERASE 25, NATB AUXILIARY SUBUNIT"/>
    <property type="match status" value="1"/>
</dbReference>
<dbReference type="EMBL" id="MCFI01000004">
    <property type="protein sequence ID" value="ORY85582.1"/>
    <property type="molecule type" value="Genomic_DNA"/>
</dbReference>
<protein>
    <submittedName>
        <fullName evidence="2">N-acetyltransferase B complex non catalytic subunit-domain-containing protein</fullName>
    </submittedName>
</protein>
<sequence length="769" mass="87225">MDESLRLIWDAIDEGQFDQALDRIQKALRRSPNSKTLWGLKGLCQASLSDFTGAIDTCERIRKASPSTQDTYQTIQDILKNASSEPIIQLYLNQTMEAGFKACKTEALGRLWCMTAVRTGDFVMQRRAAVELQKGFLARQYFFLAVMSMFSLASRSQQPNEVRLLDMLMYRMMSKAAQNTIQDIEENPRIFNVEEFYLLLDVLERQEKHSEMLDMLDGRLGELFGQSQDFKQLKVDLLGKLKRTDEQLTYATSCISGGIDDWHFHRVLIASAERPVLVGQSRNDLLALVAWSASQCTDLVKALKTYMQAFGGTLTAYEDVLPFVQRLEEDAAPSFLDSLRAQKKDLNNPIKAVLLHVNICKLHFTLYLHASTDKVELLEFAQLCLRDYAASLSLGEKLEDTDNQYGDDLLLLACQILLDPFSRLDRSSVPLLQCAALLEYGHARSKHNYQFKLYLVRIYRLLGAWRLAEDVYKTMNVKQIQRDTLAFILYEDATFEHLATTQLTGLKLSQSPYSANRAETPEMICQAIEHGTYSKVEEFLKFQDRVEHSYWRYRSTTEIARLEMLLDKKSTVVIEKADQVFDNRSMDVVLNCLPAHVESVRPLPFSGPSNTEGVISDEDLAGLRDYQNRVQVMQTLTKPSKESRLEDNAGLLASLSQLSVDGKPKQPDLLASQLEAISMPPEDAMISRETLHALGTILEQFKLASMVLAGLKKSQRTALASTASLLRDKHAQLTVSLDSLRKQVSATKSLVAESVWLLRKRKVFMPWPM</sequence>
<dbReference type="InterPro" id="IPR011990">
    <property type="entry name" value="TPR-like_helical_dom_sf"/>
</dbReference>
<dbReference type="GO" id="GO:0031416">
    <property type="term" value="C:NatB complex"/>
    <property type="evidence" value="ECO:0007669"/>
    <property type="project" value="TreeGrafter"/>
</dbReference>
<dbReference type="GO" id="GO:0016740">
    <property type="term" value="F:transferase activity"/>
    <property type="evidence" value="ECO:0007669"/>
    <property type="project" value="UniProtKB-KW"/>
</dbReference>
<dbReference type="Gene3D" id="1.25.40.10">
    <property type="entry name" value="Tetratricopeptide repeat domain"/>
    <property type="match status" value="1"/>
</dbReference>
<dbReference type="STRING" id="56484.A0A1Y2FNK8"/>
<dbReference type="Pfam" id="PF13432">
    <property type="entry name" value="TPR_16"/>
    <property type="match status" value="1"/>
</dbReference>
<gene>
    <name evidence="2" type="ORF">BCR37DRAFT_391352</name>
</gene>
<dbReference type="OMA" id="CHIAVSE"/>
<accession>A0A1Y2FNK8</accession>
<organism evidence="2 3">
    <name type="scientific">Protomyces lactucae-debilis</name>
    <dbReference type="NCBI Taxonomy" id="2754530"/>
    <lineage>
        <taxon>Eukaryota</taxon>
        <taxon>Fungi</taxon>
        <taxon>Dikarya</taxon>
        <taxon>Ascomycota</taxon>
        <taxon>Taphrinomycotina</taxon>
        <taxon>Taphrinomycetes</taxon>
        <taxon>Taphrinales</taxon>
        <taxon>Protomycetaceae</taxon>
        <taxon>Protomyces</taxon>
    </lineage>
</organism>
<dbReference type="OrthoDB" id="1874341at2759"/>